<dbReference type="Pfam" id="PF00294">
    <property type="entry name" value="PfkB"/>
    <property type="match status" value="1"/>
</dbReference>
<dbReference type="GO" id="GO:0006796">
    <property type="term" value="P:phosphate-containing compound metabolic process"/>
    <property type="evidence" value="ECO:0007669"/>
    <property type="project" value="UniProtKB-ARBA"/>
</dbReference>
<name>A0A977KB68_9CREN</name>
<organism evidence="6 7">
    <name type="scientific">Ignicoccus pacificus DSM 13166</name>
    <dbReference type="NCBI Taxonomy" id="940294"/>
    <lineage>
        <taxon>Archaea</taxon>
        <taxon>Thermoproteota</taxon>
        <taxon>Thermoprotei</taxon>
        <taxon>Desulfurococcales</taxon>
        <taxon>Desulfurococcaceae</taxon>
        <taxon>Ignicoccus</taxon>
    </lineage>
</organism>
<dbReference type="PRINTS" id="PR00990">
    <property type="entry name" value="RIBOKINASE"/>
</dbReference>
<evidence type="ECO:0000313" key="6">
    <source>
        <dbReference type="EMBL" id="UXD22422.1"/>
    </source>
</evidence>
<keyword evidence="7" id="KW-1185">Reference proteome</keyword>
<dbReference type="InterPro" id="IPR002173">
    <property type="entry name" value="Carboh/pur_kinase_PfkB_CS"/>
</dbReference>
<reference evidence="6" key="1">
    <citation type="submission" date="2013-11" db="EMBL/GenBank/DDBJ databases">
        <title>Comparative genomics of Ignicoccus.</title>
        <authorList>
            <person name="Podar M."/>
        </authorList>
    </citation>
    <scope>NUCLEOTIDE SEQUENCE</scope>
    <source>
        <strain evidence="6">DSM 13166</strain>
    </source>
</reference>
<dbReference type="PANTHER" id="PTHR10584">
    <property type="entry name" value="SUGAR KINASE"/>
    <property type="match status" value="1"/>
</dbReference>
<dbReference type="PANTHER" id="PTHR10584:SF166">
    <property type="entry name" value="RIBOKINASE"/>
    <property type="match status" value="1"/>
</dbReference>
<gene>
    <name evidence="6" type="ORF">IPA_04610</name>
</gene>
<dbReference type="EMBL" id="CP006868">
    <property type="protein sequence ID" value="UXD22422.1"/>
    <property type="molecule type" value="Genomic_DNA"/>
</dbReference>
<dbReference type="InterPro" id="IPR029056">
    <property type="entry name" value="Ribokinase-like"/>
</dbReference>
<dbReference type="InterPro" id="IPR002139">
    <property type="entry name" value="Ribo/fructo_kinase"/>
</dbReference>
<accession>A0A977KB68</accession>
<proteinExistence type="inferred from homology"/>
<evidence type="ECO:0000256" key="2">
    <source>
        <dbReference type="ARBA" id="ARBA00022679"/>
    </source>
</evidence>
<evidence type="ECO:0000313" key="7">
    <source>
        <dbReference type="Proteomes" id="UP001063698"/>
    </source>
</evidence>
<keyword evidence="2 4" id="KW-0808">Transferase</keyword>
<dbReference type="GO" id="GO:0016301">
    <property type="term" value="F:kinase activity"/>
    <property type="evidence" value="ECO:0007669"/>
    <property type="project" value="UniProtKB-KW"/>
</dbReference>
<dbReference type="Proteomes" id="UP001063698">
    <property type="component" value="Chromosome"/>
</dbReference>
<feature type="domain" description="Carbohydrate kinase PfkB" evidence="5">
    <location>
        <begin position="1"/>
        <end position="269"/>
    </location>
</feature>
<dbReference type="AlphaFoldDB" id="A0A977KB68"/>
<dbReference type="SUPFAM" id="SSF53613">
    <property type="entry name" value="Ribokinase-like"/>
    <property type="match status" value="1"/>
</dbReference>
<evidence type="ECO:0000256" key="3">
    <source>
        <dbReference type="ARBA" id="ARBA00022777"/>
    </source>
</evidence>
<comment type="similarity">
    <text evidence="1 4">Belongs to the carbohydrate kinase PfkB family.</text>
</comment>
<evidence type="ECO:0000259" key="5">
    <source>
        <dbReference type="Pfam" id="PF00294"/>
    </source>
</evidence>
<keyword evidence="3 4" id="KW-0418">Kinase</keyword>
<evidence type="ECO:0000256" key="4">
    <source>
        <dbReference type="RuleBase" id="RU003704"/>
    </source>
</evidence>
<protein>
    <recommendedName>
        <fullName evidence="5">Carbohydrate kinase PfkB domain-containing protein</fullName>
    </recommendedName>
</protein>
<dbReference type="InterPro" id="IPR011611">
    <property type="entry name" value="PfkB_dom"/>
</dbReference>
<evidence type="ECO:0000256" key="1">
    <source>
        <dbReference type="ARBA" id="ARBA00010688"/>
    </source>
</evidence>
<sequence>MSKIAVIGNANADLIAFVDDLPELDEVREAKDWTIMPGGSGSNFSIAARSLGANVTLMTAIGNGKFSELVKEVLLLRGINLYAIPKDGEQSIIFIASTPRGKVMYSLKGVSHQLRPEDLPGELDADILHVASKSSSFVERYLGKIPLSYSPGPSCFYEPRRVRKLVRELDFLFVNEPEARALGLLEEPRPLPKKALVITMGDKGSLVITKDFKLRVGVYPVERVVDPTGAGDTYAAAFVVTYLETRDLAESARRAAVAGALAVTVVGGSVVLNREVVIKEAKKVIVERE</sequence>
<dbReference type="KEGG" id="ipc:IPA_04610"/>
<dbReference type="PROSITE" id="PS00584">
    <property type="entry name" value="PFKB_KINASES_2"/>
    <property type="match status" value="1"/>
</dbReference>
<dbReference type="Gene3D" id="3.40.1190.20">
    <property type="match status" value="1"/>
</dbReference>